<dbReference type="PROSITE" id="PS01209">
    <property type="entry name" value="LDLRA_1"/>
    <property type="match status" value="1"/>
</dbReference>
<keyword evidence="8" id="KW-0297">G-protein coupled receptor</keyword>
<organism evidence="17 18">
    <name type="scientific">Folsomia candida</name>
    <name type="common">Springtail</name>
    <dbReference type="NCBI Taxonomy" id="158441"/>
    <lineage>
        <taxon>Eukaryota</taxon>
        <taxon>Metazoa</taxon>
        <taxon>Ecdysozoa</taxon>
        <taxon>Arthropoda</taxon>
        <taxon>Hexapoda</taxon>
        <taxon>Collembola</taxon>
        <taxon>Entomobryomorpha</taxon>
        <taxon>Isotomoidea</taxon>
        <taxon>Isotomidae</taxon>
        <taxon>Proisotominae</taxon>
        <taxon>Folsomia</taxon>
    </lineage>
</organism>
<evidence type="ECO:0000256" key="15">
    <source>
        <dbReference type="SAM" id="SignalP"/>
    </source>
</evidence>
<feature type="disulfide bond" evidence="13">
    <location>
        <begin position="92"/>
        <end position="107"/>
    </location>
</feature>
<feature type="transmembrane region" description="Helical" evidence="14">
    <location>
        <begin position="571"/>
        <end position="592"/>
    </location>
</feature>
<evidence type="ECO:0000256" key="14">
    <source>
        <dbReference type="SAM" id="Phobius"/>
    </source>
</evidence>
<proteinExistence type="inferred from homology"/>
<dbReference type="InterPro" id="IPR017452">
    <property type="entry name" value="GPCR_Rhodpsn_7TM"/>
</dbReference>
<dbReference type="EMBL" id="LNIX01000002">
    <property type="protein sequence ID" value="OXA60787.1"/>
    <property type="molecule type" value="Genomic_DNA"/>
</dbReference>
<evidence type="ECO:0000256" key="9">
    <source>
        <dbReference type="ARBA" id="ARBA00023136"/>
    </source>
</evidence>
<dbReference type="AlphaFoldDB" id="A0A226EUF9"/>
<evidence type="ECO:0000256" key="3">
    <source>
        <dbReference type="ARBA" id="ARBA00022475"/>
    </source>
</evidence>
<comment type="caution">
    <text evidence="17">The sequence shown here is derived from an EMBL/GenBank/DDBJ whole genome shotgun (WGS) entry which is preliminary data.</text>
</comment>
<accession>A0A226EUF9</accession>
<keyword evidence="6" id="KW-0677">Repeat</keyword>
<evidence type="ECO:0000256" key="4">
    <source>
        <dbReference type="ARBA" id="ARBA00022614"/>
    </source>
</evidence>
<keyword evidence="18" id="KW-1185">Reference proteome</keyword>
<dbReference type="SUPFAM" id="SSF81321">
    <property type="entry name" value="Family A G protein-coupled receptor-like"/>
    <property type="match status" value="1"/>
</dbReference>
<dbReference type="PROSITE" id="PS50262">
    <property type="entry name" value="G_PROTEIN_RECEP_F1_2"/>
    <property type="match status" value="1"/>
</dbReference>
<evidence type="ECO:0000313" key="18">
    <source>
        <dbReference type="Proteomes" id="UP000198287"/>
    </source>
</evidence>
<name>A0A226EUF9_FOLCA</name>
<dbReference type="SMART" id="SM00192">
    <property type="entry name" value="LDLa"/>
    <property type="match status" value="1"/>
</dbReference>
<dbReference type="PANTHER" id="PTHR24372:SF80">
    <property type="entry name" value="FI21465P1-RELATED"/>
    <property type="match status" value="1"/>
</dbReference>
<keyword evidence="15" id="KW-0732">Signal</keyword>
<dbReference type="Pfam" id="PF00057">
    <property type="entry name" value="Ldl_recept_a"/>
    <property type="match status" value="1"/>
</dbReference>
<evidence type="ECO:0000256" key="8">
    <source>
        <dbReference type="ARBA" id="ARBA00023040"/>
    </source>
</evidence>
<dbReference type="PANTHER" id="PTHR24372">
    <property type="entry name" value="GLYCOPROTEIN HORMONE RECEPTOR"/>
    <property type="match status" value="1"/>
</dbReference>
<dbReference type="GO" id="GO:0009755">
    <property type="term" value="P:hormone-mediated signaling pathway"/>
    <property type="evidence" value="ECO:0007669"/>
    <property type="project" value="TreeGrafter"/>
</dbReference>
<dbReference type="InterPro" id="IPR036055">
    <property type="entry name" value="LDL_receptor-like_sf"/>
</dbReference>
<dbReference type="STRING" id="158441.A0A226EUF9"/>
<dbReference type="InterPro" id="IPR000276">
    <property type="entry name" value="GPCR_Rhodpsn"/>
</dbReference>
<dbReference type="Gene3D" id="1.20.1070.10">
    <property type="entry name" value="Rhodopsin 7-helix transmembrane proteins"/>
    <property type="match status" value="1"/>
</dbReference>
<dbReference type="OrthoDB" id="2101615at2759"/>
<evidence type="ECO:0000256" key="7">
    <source>
        <dbReference type="ARBA" id="ARBA00022989"/>
    </source>
</evidence>
<reference evidence="17 18" key="1">
    <citation type="submission" date="2015-12" db="EMBL/GenBank/DDBJ databases">
        <title>The genome of Folsomia candida.</title>
        <authorList>
            <person name="Faddeeva A."/>
            <person name="Derks M.F."/>
            <person name="Anvar Y."/>
            <person name="Smit S."/>
            <person name="Van Straalen N."/>
            <person name="Roelofs D."/>
        </authorList>
    </citation>
    <scope>NUCLEOTIDE SEQUENCE [LARGE SCALE GENOMIC DNA]</scope>
    <source>
        <strain evidence="17 18">VU population</strain>
        <tissue evidence="17">Whole body</tissue>
    </source>
</reference>
<dbReference type="InterPro" id="IPR023415">
    <property type="entry name" value="LDLR_class-A_CS"/>
</dbReference>
<keyword evidence="3" id="KW-1003">Cell membrane</keyword>
<evidence type="ECO:0000256" key="6">
    <source>
        <dbReference type="ARBA" id="ARBA00022737"/>
    </source>
</evidence>
<keyword evidence="5 14" id="KW-0812">Transmembrane</keyword>
<evidence type="ECO:0000256" key="13">
    <source>
        <dbReference type="PROSITE-ProRule" id="PRU00124"/>
    </source>
</evidence>
<dbReference type="SMART" id="SM00365">
    <property type="entry name" value="LRR_SD22"/>
    <property type="match status" value="5"/>
</dbReference>
<dbReference type="InterPro" id="IPR001611">
    <property type="entry name" value="Leu-rich_rpt"/>
</dbReference>
<gene>
    <name evidence="17" type="ORF">Fcan01_04124</name>
</gene>
<comment type="subcellular location">
    <subcellularLocation>
        <location evidence="1">Cell membrane</location>
        <topology evidence="1">Multi-pass membrane protein</topology>
    </subcellularLocation>
</comment>
<dbReference type="GO" id="GO:0008528">
    <property type="term" value="F:G protein-coupled peptide receptor activity"/>
    <property type="evidence" value="ECO:0007669"/>
    <property type="project" value="TreeGrafter"/>
</dbReference>
<evidence type="ECO:0000256" key="1">
    <source>
        <dbReference type="ARBA" id="ARBA00004651"/>
    </source>
</evidence>
<keyword evidence="7 14" id="KW-1133">Transmembrane helix</keyword>
<dbReference type="PROSITE" id="PS50068">
    <property type="entry name" value="LDLRA_2"/>
    <property type="match status" value="1"/>
</dbReference>
<evidence type="ECO:0000256" key="12">
    <source>
        <dbReference type="ARBA" id="ARBA00023224"/>
    </source>
</evidence>
<dbReference type="SUPFAM" id="SSF52058">
    <property type="entry name" value="L domain-like"/>
    <property type="match status" value="1"/>
</dbReference>
<dbReference type="PROSITE" id="PS51450">
    <property type="entry name" value="LRR"/>
    <property type="match status" value="2"/>
</dbReference>
<dbReference type="GO" id="GO:0005886">
    <property type="term" value="C:plasma membrane"/>
    <property type="evidence" value="ECO:0007669"/>
    <property type="project" value="UniProtKB-SubCell"/>
</dbReference>
<dbReference type="Proteomes" id="UP000198287">
    <property type="component" value="Unassembled WGS sequence"/>
</dbReference>
<dbReference type="InterPro" id="IPR032675">
    <property type="entry name" value="LRR_dom_sf"/>
</dbReference>
<protein>
    <submittedName>
        <fullName evidence="17">Relaxin receptor 1</fullName>
    </submittedName>
</protein>
<comment type="similarity">
    <text evidence="2">Belongs to the G-protein coupled receptor 1 family.</text>
</comment>
<dbReference type="SUPFAM" id="SSF57424">
    <property type="entry name" value="LDL receptor-like module"/>
    <property type="match status" value="1"/>
</dbReference>
<evidence type="ECO:0000256" key="10">
    <source>
        <dbReference type="ARBA" id="ARBA00023157"/>
    </source>
</evidence>
<dbReference type="GO" id="GO:0007189">
    <property type="term" value="P:adenylate cyclase-activating G protein-coupled receptor signaling pathway"/>
    <property type="evidence" value="ECO:0007669"/>
    <property type="project" value="TreeGrafter"/>
</dbReference>
<evidence type="ECO:0000313" key="17">
    <source>
        <dbReference type="EMBL" id="OXA60787.1"/>
    </source>
</evidence>
<dbReference type="InterPro" id="IPR003591">
    <property type="entry name" value="Leu-rich_rpt_typical-subtyp"/>
</dbReference>
<comment type="caution">
    <text evidence="13">Lacks conserved residue(s) required for the propagation of feature annotation.</text>
</comment>
<feature type="transmembrane region" description="Helical" evidence="14">
    <location>
        <begin position="535"/>
        <end position="559"/>
    </location>
</feature>
<dbReference type="CDD" id="cd00112">
    <property type="entry name" value="LDLa"/>
    <property type="match status" value="1"/>
</dbReference>
<keyword evidence="12" id="KW-0807">Transducer</keyword>
<feature type="signal peptide" evidence="15">
    <location>
        <begin position="1"/>
        <end position="20"/>
    </location>
</feature>
<feature type="domain" description="G-protein coupled receptors family 1 profile" evidence="16">
    <location>
        <begin position="551"/>
        <end position="625"/>
    </location>
</feature>
<dbReference type="Gene3D" id="4.10.400.10">
    <property type="entry name" value="Low-density Lipoprotein Receptor"/>
    <property type="match status" value="1"/>
</dbReference>
<keyword evidence="11 17" id="KW-0675">Receptor</keyword>
<feature type="chain" id="PRO_5012782070" evidence="15">
    <location>
        <begin position="21"/>
        <end position="625"/>
    </location>
</feature>
<sequence length="625" mass="71061">MSQFCILVALLLVSSTLTFAQEKTHLELEQDFSQVIKKDTRLVPNFNFSRSKRRVDKGRNRTRTSSSSASICPAGHFSCSNSNICIPQAANCNGRIECPDGSDEKDCLDPHVKGMWDSVFVKRPDEDAEKLNGTCWYMLDPIGSESEFTLEGKTLRENNVEKQEKRPISLSPIYSSDRAIGLVSSDRDEIHSDQDNRQDNQDSYHLSDVWAEKGCLCTEEKLFCQNLRLANLNFIPEDVAFLDLSGSRVENMDFNSSPFPSLHTLILSGCYVEEIVPGALGKLRKLRVLYLTNNRLRYLAKGLFTPSVKVDLDVGGNSDNVTGENSNIRRLFLDYNQISVIQEGSFRGLEGLVELNLRHNLITGREMNVFQPLKKLKILHLNHNRIESIRINLLNGLDNLETLSLHSNSITHVEIGAFDRLQNLKQLYLNWNKLRVLESHVFCNLQNLGTLNLRGNEIAVIEGEAFSCLHSLTSLNLGENHFREIANAGEIFQNLTSLEYIYFDLYWMCSWANHVRNCEPKSDGISSITNLLDNMVLRVCVWIMGILSIVGNIFVIFCRMMIREPNRVHSFYIRNLAVADLLMGVFLLSIAAHDVAYRGQFLRYQFQWRHSAMCQISGGCTFCNF</sequence>
<dbReference type="Gene3D" id="3.80.10.10">
    <property type="entry name" value="Ribonuclease Inhibitor"/>
    <property type="match status" value="3"/>
</dbReference>
<keyword evidence="4" id="KW-0433">Leucine-rich repeat</keyword>
<dbReference type="SMART" id="SM00369">
    <property type="entry name" value="LRR_TYP"/>
    <property type="match status" value="9"/>
</dbReference>
<keyword evidence="9 14" id="KW-0472">Membrane</keyword>
<keyword evidence="10 13" id="KW-1015">Disulfide bond</keyword>
<evidence type="ECO:0000256" key="11">
    <source>
        <dbReference type="ARBA" id="ARBA00023170"/>
    </source>
</evidence>
<evidence type="ECO:0000256" key="2">
    <source>
        <dbReference type="ARBA" id="ARBA00010663"/>
    </source>
</evidence>
<dbReference type="InterPro" id="IPR002172">
    <property type="entry name" value="LDrepeatLR_classA_rpt"/>
</dbReference>
<dbReference type="Pfam" id="PF13855">
    <property type="entry name" value="LRR_8"/>
    <property type="match status" value="2"/>
</dbReference>
<evidence type="ECO:0000256" key="5">
    <source>
        <dbReference type="ARBA" id="ARBA00022692"/>
    </source>
</evidence>
<evidence type="ECO:0000259" key="16">
    <source>
        <dbReference type="PROSITE" id="PS50262"/>
    </source>
</evidence>
<dbReference type="PRINTS" id="PR00237">
    <property type="entry name" value="GPCRRHODOPSN"/>
</dbReference>